<feature type="domain" description="C2H2-type" evidence="9">
    <location>
        <begin position="380"/>
        <end position="407"/>
    </location>
</feature>
<evidence type="ECO:0000313" key="10">
    <source>
        <dbReference type="EMBL" id="KAJ4448811.1"/>
    </source>
</evidence>
<keyword evidence="2" id="KW-0479">Metal-binding</keyword>
<keyword evidence="5" id="KW-0862">Zinc</keyword>
<dbReference type="EMBL" id="JAJSOF020000003">
    <property type="protein sequence ID" value="KAJ4448811.1"/>
    <property type="molecule type" value="Genomic_DNA"/>
</dbReference>
<evidence type="ECO:0000256" key="7">
    <source>
        <dbReference type="PROSITE-ProRule" id="PRU00042"/>
    </source>
</evidence>
<evidence type="ECO:0000259" key="9">
    <source>
        <dbReference type="PROSITE" id="PS50157"/>
    </source>
</evidence>
<dbReference type="PROSITE" id="PS50157">
    <property type="entry name" value="ZINC_FINGER_C2H2_2"/>
    <property type="match status" value="12"/>
</dbReference>
<dbReference type="Proteomes" id="UP001148838">
    <property type="component" value="Unassembled WGS sequence"/>
</dbReference>
<dbReference type="Pfam" id="PF13912">
    <property type="entry name" value="zf-C2H2_6"/>
    <property type="match status" value="1"/>
</dbReference>
<feature type="domain" description="C2H2-type" evidence="9">
    <location>
        <begin position="268"/>
        <end position="295"/>
    </location>
</feature>
<accession>A0ABQ8TQ42</accession>
<gene>
    <name evidence="10" type="ORF">ANN_00202</name>
</gene>
<evidence type="ECO:0000313" key="11">
    <source>
        <dbReference type="Proteomes" id="UP001148838"/>
    </source>
</evidence>
<feature type="domain" description="C2H2-type" evidence="9">
    <location>
        <begin position="212"/>
        <end position="239"/>
    </location>
</feature>
<feature type="domain" description="C2H2-type" evidence="9">
    <location>
        <begin position="240"/>
        <end position="267"/>
    </location>
</feature>
<dbReference type="InterPro" id="IPR036236">
    <property type="entry name" value="Znf_C2H2_sf"/>
</dbReference>
<keyword evidence="11" id="KW-1185">Reference proteome</keyword>
<comment type="caution">
    <text evidence="10">The sequence shown here is derived from an EMBL/GenBank/DDBJ whole genome shotgun (WGS) entry which is preliminary data.</text>
</comment>
<feature type="domain" description="C2H2-type" evidence="9">
    <location>
        <begin position="436"/>
        <end position="463"/>
    </location>
</feature>
<evidence type="ECO:0000256" key="2">
    <source>
        <dbReference type="ARBA" id="ARBA00022723"/>
    </source>
</evidence>
<dbReference type="SMART" id="SM00355">
    <property type="entry name" value="ZnF_C2H2"/>
    <property type="match status" value="12"/>
</dbReference>
<evidence type="ECO:0000256" key="5">
    <source>
        <dbReference type="ARBA" id="ARBA00022833"/>
    </source>
</evidence>
<comment type="subcellular location">
    <subcellularLocation>
        <location evidence="1">Nucleus</location>
    </subcellularLocation>
</comment>
<organism evidence="10 11">
    <name type="scientific">Periplaneta americana</name>
    <name type="common">American cockroach</name>
    <name type="synonym">Blatta americana</name>
    <dbReference type="NCBI Taxonomy" id="6978"/>
    <lineage>
        <taxon>Eukaryota</taxon>
        <taxon>Metazoa</taxon>
        <taxon>Ecdysozoa</taxon>
        <taxon>Arthropoda</taxon>
        <taxon>Hexapoda</taxon>
        <taxon>Insecta</taxon>
        <taxon>Pterygota</taxon>
        <taxon>Neoptera</taxon>
        <taxon>Polyneoptera</taxon>
        <taxon>Dictyoptera</taxon>
        <taxon>Blattodea</taxon>
        <taxon>Blattoidea</taxon>
        <taxon>Blattidae</taxon>
        <taxon>Blattinae</taxon>
        <taxon>Periplaneta</taxon>
    </lineage>
</organism>
<keyword evidence="3" id="KW-0677">Repeat</keyword>
<keyword evidence="4 7" id="KW-0863">Zinc-finger</keyword>
<feature type="compositionally biased region" description="Basic and acidic residues" evidence="8">
    <location>
        <begin position="111"/>
        <end position="129"/>
    </location>
</feature>
<evidence type="ECO:0000256" key="6">
    <source>
        <dbReference type="ARBA" id="ARBA00023242"/>
    </source>
</evidence>
<evidence type="ECO:0000256" key="4">
    <source>
        <dbReference type="ARBA" id="ARBA00022771"/>
    </source>
</evidence>
<proteinExistence type="predicted"/>
<feature type="domain" description="C2H2-type" evidence="9">
    <location>
        <begin position="352"/>
        <end position="379"/>
    </location>
</feature>
<dbReference type="InterPro" id="IPR013087">
    <property type="entry name" value="Znf_C2H2_type"/>
</dbReference>
<protein>
    <recommendedName>
        <fullName evidence="9">C2H2-type domain-containing protein</fullName>
    </recommendedName>
</protein>
<feature type="domain" description="C2H2-type" evidence="9">
    <location>
        <begin position="464"/>
        <end position="491"/>
    </location>
</feature>
<keyword evidence="6" id="KW-0539">Nucleus</keyword>
<feature type="region of interest" description="Disordered" evidence="8">
    <location>
        <begin position="1"/>
        <end position="30"/>
    </location>
</feature>
<feature type="domain" description="C2H2-type" evidence="9">
    <location>
        <begin position="324"/>
        <end position="351"/>
    </location>
</feature>
<evidence type="ECO:0000256" key="8">
    <source>
        <dbReference type="SAM" id="MobiDB-lite"/>
    </source>
</evidence>
<feature type="compositionally biased region" description="Acidic residues" evidence="8">
    <location>
        <begin position="10"/>
        <end position="22"/>
    </location>
</feature>
<dbReference type="Pfam" id="PF00096">
    <property type="entry name" value="zf-C2H2"/>
    <property type="match status" value="8"/>
</dbReference>
<dbReference type="PANTHER" id="PTHR24394:SF44">
    <property type="entry name" value="ZINC FINGER PROTEIN 271-LIKE"/>
    <property type="match status" value="1"/>
</dbReference>
<feature type="region of interest" description="Disordered" evidence="8">
    <location>
        <begin position="104"/>
        <end position="129"/>
    </location>
</feature>
<name>A0ABQ8TQ42_PERAM</name>
<reference evidence="10 11" key="1">
    <citation type="journal article" date="2022" name="Allergy">
        <title>Genome assembly and annotation of Periplaneta americana reveal a comprehensive cockroach allergen profile.</title>
        <authorList>
            <person name="Wang L."/>
            <person name="Xiong Q."/>
            <person name="Saelim N."/>
            <person name="Wang L."/>
            <person name="Nong W."/>
            <person name="Wan A.T."/>
            <person name="Shi M."/>
            <person name="Liu X."/>
            <person name="Cao Q."/>
            <person name="Hui J.H.L."/>
            <person name="Sookrung N."/>
            <person name="Leung T.F."/>
            <person name="Tungtrongchitr A."/>
            <person name="Tsui S.K.W."/>
        </authorList>
    </citation>
    <scope>NUCLEOTIDE SEQUENCE [LARGE SCALE GENOMIC DNA]</scope>
    <source>
        <strain evidence="10">PWHHKU_190912</strain>
    </source>
</reference>
<dbReference type="Gene3D" id="3.30.160.60">
    <property type="entry name" value="Classic Zinc Finger"/>
    <property type="match status" value="12"/>
</dbReference>
<evidence type="ECO:0000256" key="1">
    <source>
        <dbReference type="ARBA" id="ARBA00004123"/>
    </source>
</evidence>
<dbReference type="PANTHER" id="PTHR24394">
    <property type="entry name" value="ZINC FINGER PROTEIN"/>
    <property type="match status" value="1"/>
</dbReference>
<sequence length="651" mass="76168">MEGIKKEVEMEPLDPQFDDGSGEEEKNMSTEEISLNVDGSGIKVELLEPISGLASDLKYEESEVSPIFPTVKSEIQEQCWQVDTIKDEVMTDTMKEDVELADRSMQQHQNGDFRSHDESDACENPEHPSDMVVDRETHSMNIHPGVEIRDETVTIFKCEFCTKDFLTSQLLTRHSLTHIGDKPFKCDICEMSFRQRHHLIRHNLTHTGDKPFKCDKCEKTFARLDYLTHHALLHTGFKAFKCDICDKGFNTRRDIDGHIAVHKGERPFKCNICQKSFVRRRQCRQHEETHIHDKTFKCGTCEKSFTRLDYLRQHELCHTDNKSFKCETCDKSFATLRYLRQHASTHTKDKCYRCETCDKTYVRLEHLRLHILSHTGDKPYKCQSCEKSFVRQDYLLRHILIHTGDKPYKCETCEKGFGRLSHLQQHLLIHTRDKPFKCETCEKSFARRGSLRQHILTHTRDKIFKCENCEKSFVRLDSLRNHALTHAAVDMIKMEPDTDPLAPEHNDTNAEDRETLSEEGNFLEVNVNEIKIEPSDLDYDDALDVKCEDKEDCKPFPAMAFEDEVATCKCGHQCRSLTMEDNKILFYKFYQMDYNEQTHHLAHECVELVDIRRRSIPEETSRRHCSFKYFVRVHAVPCQEDTRGHEKNDAR</sequence>
<feature type="domain" description="C2H2-type" evidence="9">
    <location>
        <begin position="408"/>
        <end position="435"/>
    </location>
</feature>
<dbReference type="SUPFAM" id="SSF57667">
    <property type="entry name" value="beta-beta-alpha zinc fingers"/>
    <property type="match status" value="6"/>
</dbReference>
<feature type="domain" description="C2H2-type" evidence="9">
    <location>
        <begin position="156"/>
        <end position="183"/>
    </location>
</feature>
<feature type="domain" description="C2H2-type" evidence="9">
    <location>
        <begin position="184"/>
        <end position="211"/>
    </location>
</feature>
<evidence type="ECO:0000256" key="3">
    <source>
        <dbReference type="ARBA" id="ARBA00022737"/>
    </source>
</evidence>
<feature type="domain" description="C2H2-type" evidence="9">
    <location>
        <begin position="296"/>
        <end position="323"/>
    </location>
</feature>
<dbReference type="PROSITE" id="PS00028">
    <property type="entry name" value="ZINC_FINGER_C2H2_1"/>
    <property type="match status" value="12"/>
</dbReference>